<evidence type="ECO:0000256" key="8">
    <source>
        <dbReference type="ARBA" id="ARBA00022833"/>
    </source>
</evidence>
<dbReference type="PROSITE" id="PS00726">
    <property type="entry name" value="AP_NUCLEASE_F1_1"/>
    <property type="match status" value="1"/>
</dbReference>
<dbReference type="Proteomes" id="UP001071777">
    <property type="component" value="Unassembled WGS sequence"/>
</dbReference>
<sequence>MEIGVRDLSIVSFNVNGLLSFMKRRGYTESTFSELLESVCVSSQAGSAAKNVERPDIVCIQECKMSFSEDLNNSTGCPGDYDSYFSLTESNKRYSGVATYCLKSTVVLEAARGLSWLEEAPRQFDMNQKLTAEDLDGFASDVSEAKCAYGVPLSEIDGEGRCVVTDHGHFVLLNLYVPLLRGRTEEKDECDQLSSDCLQTQSRSQAQEETAESVDSERLRYRLAFHKYLDLALHLLEQLCGRRVVLAGDFNIILGKEDCHGDHGGLLADDCKSVSSAEISETRSFDEAYSWVRKLNIQMIQRFGLVDAYRHCHPDVKNKYTCWNQMNQSRLRNQGARIDLFLISKELTDRPIRSEILDHIYGSDHCPISLFLKLDESVPIDDTVNIKRPLPSICSRYLPQCKQRQSTISQFLASANGGAKPPRDQTSRPQKRPPPGGHPLCKHGTACVKKKVTKPGANKGRFYWSCPKSDQQKCNTFVWIEQTCPREKISNDLLNFINK</sequence>
<dbReference type="Pfam" id="PF03372">
    <property type="entry name" value="Exo_endo_phos"/>
    <property type="match status" value="1"/>
</dbReference>
<keyword evidence="15" id="KW-1185">Reference proteome</keyword>
<dbReference type="EMBL" id="JAPCXB010000126">
    <property type="protein sequence ID" value="KAJ1607032.1"/>
    <property type="molecule type" value="Genomic_DNA"/>
</dbReference>
<organism evidence="14 15">
    <name type="scientific">Cryptosporidium canis</name>
    <dbReference type="NCBI Taxonomy" id="195482"/>
    <lineage>
        <taxon>Eukaryota</taxon>
        <taxon>Sar</taxon>
        <taxon>Alveolata</taxon>
        <taxon>Apicomplexa</taxon>
        <taxon>Conoidasida</taxon>
        <taxon>Coccidia</taxon>
        <taxon>Eucoccidiorida</taxon>
        <taxon>Eimeriorina</taxon>
        <taxon>Cryptosporidiidae</taxon>
        <taxon>Cryptosporidium</taxon>
    </lineage>
</organism>
<dbReference type="InterPro" id="IPR020847">
    <property type="entry name" value="AP_endonuclease_F1_BS"/>
</dbReference>
<keyword evidence="10" id="KW-0539">Nucleus</keyword>
<protein>
    <recommendedName>
        <fullName evidence="4">DNA-(apurinic or apyrimidinic site) endonuclease 2</fullName>
    </recommendedName>
</protein>
<evidence type="ECO:0000256" key="12">
    <source>
        <dbReference type="SAM" id="MobiDB-lite"/>
    </source>
</evidence>
<evidence type="ECO:0000256" key="7">
    <source>
        <dbReference type="ARBA" id="ARBA00022801"/>
    </source>
</evidence>
<evidence type="ECO:0000256" key="9">
    <source>
        <dbReference type="ARBA" id="ARBA00022842"/>
    </source>
</evidence>
<feature type="domain" description="GRF-type" evidence="13">
    <location>
        <begin position="441"/>
        <end position="483"/>
    </location>
</feature>
<proteinExistence type="inferred from homology"/>
<evidence type="ECO:0000313" key="14">
    <source>
        <dbReference type="EMBL" id="KAJ1607032.1"/>
    </source>
</evidence>
<evidence type="ECO:0000256" key="5">
    <source>
        <dbReference type="ARBA" id="ARBA00022723"/>
    </source>
</evidence>
<keyword evidence="9" id="KW-0460">Magnesium</keyword>
<dbReference type="InterPro" id="IPR005135">
    <property type="entry name" value="Endo/exonuclease/phosphatase"/>
</dbReference>
<dbReference type="InterPro" id="IPR020848">
    <property type="entry name" value="AP_endonuclease_F1_CS"/>
</dbReference>
<dbReference type="PANTHER" id="PTHR22748:SF4">
    <property type="entry name" value="DNA-(APURINIC OR APYRIMIDINIC SITE) ENDONUCLEASE 2"/>
    <property type="match status" value="1"/>
</dbReference>
<keyword evidence="7" id="KW-0378">Hydrolase</keyword>
<dbReference type="InterPro" id="IPR010666">
    <property type="entry name" value="Znf_GRF"/>
</dbReference>
<keyword evidence="8" id="KW-0862">Zinc</keyword>
<evidence type="ECO:0000259" key="13">
    <source>
        <dbReference type="PROSITE" id="PS51999"/>
    </source>
</evidence>
<comment type="similarity">
    <text evidence="3">Belongs to the DNA repair enzymes AP/ExoA family.</text>
</comment>
<comment type="cofactor">
    <cofactor evidence="1">
        <name>Mn(2+)</name>
        <dbReference type="ChEBI" id="CHEBI:29035"/>
    </cofactor>
</comment>
<evidence type="ECO:0000256" key="6">
    <source>
        <dbReference type="ARBA" id="ARBA00022771"/>
    </source>
</evidence>
<keyword evidence="5" id="KW-0479">Metal-binding</keyword>
<dbReference type="Gene3D" id="3.60.10.10">
    <property type="entry name" value="Endonuclease/exonuclease/phosphatase"/>
    <property type="match status" value="1"/>
</dbReference>
<evidence type="ECO:0000256" key="3">
    <source>
        <dbReference type="ARBA" id="ARBA00007092"/>
    </source>
</evidence>
<accession>A0ABQ8P3P0</accession>
<dbReference type="InterPro" id="IPR004808">
    <property type="entry name" value="AP_endonuc_1"/>
</dbReference>
<dbReference type="SUPFAM" id="SSF56219">
    <property type="entry name" value="DNase I-like"/>
    <property type="match status" value="1"/>
</dbReference>
<dbReference type="PROSITE" id="PS00728">
    <property type="entry name" value="AP_NUCLEASE_F1_3"/>
    <property type="match status" value="1"/>
</dbReference>
<dbReference type="PROSITE" id="PS51435">
    <property type="entry name" value="AP_NUCLEASE_F1_4"/>
    <property type="match status" value="1"/>
</dbReference>
<name>A0ABQ8P3P0_9CRYT</name>
<evidence type="ECO:0000256" key="11">
    <source>
        <dbReference type="PROSITE-ProRule" id="PRU01343"/>
    </source>
</evidence>
<evidence type="ECO:0000256" key="4">
    <source>
        <dbReference type="ARBA" id="ARBA00013541"/>
    </source>
</evidence>
<evidence type="ECO:0000256" key="1">
    <source>
        <dbReference type="ARBA" id="ARBA00001936"/>
    </source>
</evidence>
<keyword evidence="6 11" id="KW-0863">Zinc-finger</keyword>
<dbReference type="PROSITE" id="PS51999">
    <property type="entry name" value="ZF_GRF"/>
    <property type="match status" value="1"/>
</dbReference>
<dbReference type="Pfam" id="PF06839">
    <property type="entry name" value="Zn_ribbon_GRF"/>
    <property type="match status" value="1"/>
</dbReference>
<evidence type="ECO:0000256" key="10">
    <source>
        <dbReference type="ARBA" id="ARBA00023242"/>
    </source>
</evidence>
<evidence type="ECO:0000256" key="2">
    <source>
        <dbReference type="ARBA" id="ARBA00001946"/>
    </source>
</evidence>
<feature type="region of interest" description="Disordered" evidence="12">
    <location>
        <begin position="414"/>
        <end position="443"/>
    </location>
</feature>
<reference evidence="14" key="1">
    <citation type="submission" date="2022-10" db="EMBL/GenBank/DDBJ databases">
        <title>Adaptive evolution leads to modifications in subtelomeric GC content in a zoonotic Cryptosporidium species.</title>
        <authorList>
            <person name="Li J."/>
            <person name="Feng Y."/>
            <person name="Xiao L."/>
        </authorList>
    </citation>
    <scope>NUCLEOTIDE SEQUENCE</scope>
    <source>
        <strain evidence="14">25894</strain>
    </source>
</reference>
<gene>
    <name evidence="14" type="ORF">OJ252_2983</name>
</gene>
<dbReference type="InterPro" id="IPR036691">
    <property type="entry name" value="Endo/exonu/phosph_ase_sf"/>
</dbReference>
<evidence type="ECO:0000313" key="15">
    <source>
        <dbReference type="Proteomes" id="UP001071777"/>
    </source>
</evidence>
<dbReference type="PANTHER" id="PTHR22748">
    <property type="entry name" value="AP ENDONUCLEASE"/>
    <property type="match status" value="1"/>
</dbReference>
<comment type="cofactor">
    <cofactor evidence="2">
        <name>Mg(2+)</name>
        <dbReference type="ChEBI" id="CHEBI:18420"/>
    </cofactor>
</comment>
<comment type="caution">
    <text evidence="14">The sequence shown here is derived from an EMBL/GenBank/DDBJ whole genome shotgun (WGS) entry which is preliminary data.</text>
</comment>